<name>A0A7W5H6K9_9BACT</name>
<keyword evidence="3" id="KW-1185">Reference proteome</keyword>
<dbReference type="Pfam" id="PF07963">
    <property type="entry name" value="N_methyl"/>
    <property type="match status" value="1"/>
</dbReference>
<reference evidence="2 3" key="1">
    <citation type="submission" date="2020-08" db="EMBL/GenBank/DDBJ databases">
        <title>Genomic Encyclopedia of Type Strains, Phase III (KMG-III): the genomes of soil and plant-associated and newly described type strains.</title>
        <authorList>
            <person name="Whitman W."/>
        </authorList>
    </citation>
    <scope>NUCLEOTIDE SEQUENCE [LARGE SCALE GENOMIC DNA]</scope>
    <source>
        <strain evidence="2 3">CECT 8075</strain>
    </source>
</reference>
<protein>
    <submittedName>
        <fullName evidence="2">Prepilin-type N-terminal cleavage/methylation domain-containing protein/prepilin-type processing-associated H-X9-DG protein</fullName>
    </submittedName>
</protein>
<feature type="domain" description="DUF1559" evidence="1">
    <location>
        <begin position="35"/>
        <end position="369"/>
    </location>
</feature>
<dbReference type="InterPro" id="IPR027558">
    <property type="entry name" value="Pre_pil_HX9DG_C"/>
</dbReference>
<proteinExistence type="predicted"/>
<gene>
    <name evidence="2" type="ORF">FHS27_004504</name>
</gene>
<dbReference type="SUPFAM" id="SSF54523">
    <property type="entry name" value="Pili subunits"/>
    <property type="match status" value="1"/>
</dbReference>
<dbReference type="InterPro" id="IPR011453">
    <property type="entry name" value="DUF1559"/>
</dbReference>
<evidence type="ECO:0000259" key="1">
    <source>
        <dbReference type="Pfam" id="PF07596"/>
    </source>
</evidence>
<dbReference type="PROSITE" id="PS00409">
    <property type="entry name" value="PROKAR_NTER_METHYL"/>
    <property type="match status" value="1"/>
</dbReference>
<evidence type="ECO:0000313" key="3">
    <source>
        <dbReference type="Proteomes" id="UP000536179"/>
    </source>
</evidence>
<dbReference type="InterPro" id="IPR012902">
    <property type="entry name" value="N_methyl_site"/>
</dbReference>
<dbReference type="Proteomes" id="UP000536179">
    <property type="component" value="Unassembled WGS sequence"/>
</dbReference>
<accession>A0A7W5H6K9</accession>
<dbReference type="RefSeq" id="WP_184306823.1">
    <property type="nucleotide sequence ID" value="NZ_JACHXU010000017.1"/>
</dbReference>
<dbReference type="NCBIfam" id="TIGR02532">
    <property type="entry name" value="IV_pilin_GFxxxE"/>
    <property type="match status" value="1"/>
</dbReference>
<dbReference type="Pfam" id="PF07596">
    <property type="entry name" value="SBP_bac_10"/>
    <property type="match status" value="1"/>
</dbReference>
<dbReference type="Gene3D" id="3.30.700.10">
    <property type="entry name" value="Glycoprotein, Type 4 Pilin"/>
    <property type="match status" value="1"/>
</dbReference>
<dbReference type="InterPro" id="IPR045584">
    <property type="entry name" value="Pilin-like"/>
</dbReference>
<dbReference type="EMBL" id="JACHXU010000017">
    <property type="protein sequence ID" value="MBB3208672.1"/>
    <property type="molecule type" value="Genomic_DNA"/>
</dbReference>
<dbReference type="AlphaFoldDB" id="A0A7W5H6K9"/>
<dbReference type="PANTHER" id="PTHR30093:SF2">
    <property type="entry name" value="TYPE II SECRETION SYSTEM PROTEIN H"/>
    <property type="match status" value="1"/>
</dbReference>
<comment type="caution">
    <text evidence="2">The sequence shown here is derived from an EMBL/GenBank/DDBJ whole genome shotgun (WGS) entry which is preliminary data.</text>
</comment>
<dbReference type="PANTHER" id="PTHR30093">
    <property type="entry name" value="GENERAL SECRETION PATHWAY PROTEIN G"/>
    <property type="match status" value="1"/>
</dbReference>
<dbReference type="NCBIfam" id="TIGR04294">
    <property type="entry name" value="pre_pil_HX9DG"/>
    <property type="match status" value="1"/>
</dbReference>
<sequence>MRSSSQRRGGFTLVELLVVIAIIGVLVGLLLPAVQAAREAARRMSCGNNFKQIGLGMHNYHAAYGQLPQQGDGTANYDLPVYWQVSGGANGMKTSALVPLTPFIEQQALWEQISNPYDTDGNGTLVFATTARNSVGDYHAMGPGTHYFYRDYDPWSTEVPTLRCPSDPGVGLPALGRTNYVACIGDSPHNYKYGNRTTGDINVIDSGSAEIARAAHRGMFAKYQKFRFRDVLDGLSNTIAMGEIATDLGDNDTRTIQNDAGTTRPTSGNVLANPGLCLNNAGMIDPERPQFWLDASLSDSSNTARGSLWAASQMVLCAFNTIHGPNKPLCVTTNYEYDGVCPPSSRHQGGCHVLMGDGAVRFVTDSIEAGDPNHGSVQLGQTGKRAPGSMSPYGLWGALGTRASKETIDSEF</sequence>
<evidence type="ECO:0000313" key="2">
    <source>
        <dbReference type="EMBL" id="MBB3208672.1"/>
    </source>
</evidence>
<organism evidence="2 3">
    <name type="scientific">Aporhodopirellula rubra</name>
    <dbReference type="NCBI Taxonomy" id="980271"/>
    <lineage>
        <taxon>Bacteria</taxon>
        <taxon>Pseudomonadati</taxon>
        <taxon>Planctomycetota</taxon>
        <taxon>Planctomycetia</taxon>
        <taxon>Pirellulales</taxon>
        <taxon>Pirellulaceae</taxon>
        <taxon>Aporhodopirellula</taxon>
    </lineage>
</organism>